<dbReference type="PANTHER" id="PTHR11085:SF6">
    <property type="entry name" value="NAD-DEPENDENT PROTEIN DEACETYLASE SIRTUIN-2"/>
    <property type="match status" value="1"/>
</dbReference>
<dbReference type="Gene3D" id="3.30.1600.10">
    <property type="entry name" value="SIR2/SIRT2 'Small Domain"/>
    <property type="match status" value="2"/>
</dbReference>
<keyword evidence="4 6" id="KW-0862">Zinc</keyword>
<proteinExistence type="predicted"/>
<evidence type="ECO:0000256" key="5">
    <source>
        <dbReference type="ARBA" id="ARBA00023027"/>
    </source>
</evidence>
<keyword evidence="5" id="KW-0520">NAD</keyword>
<feature type="domain" description="Deacetylase sirtuin-type" evidence="7">
    <location>
        <begin position="12"/>
        <end position="272"/>
    </location>
</feature>
<dbReference type="Proteomes" id="UP001150062">
    <property type="component" value="Unassembled WGS sequence"/>
</dbReference>
<gene>
    <name evidence="8" type="ORF">M0813_20046</name>
</gene>
<feature type="binding site" evidence="6">
    <location>
        <position position="159"/>
    </location>
    <ligand>
        <name>Zn(2+)</name>
        <dbReference type="ChEBI" id="CHEBI:29105"/>
    </ligand>
</feature>
<reference evidence="8" key="1">
    <citation type="submission" date="2022-08" db="EMBL/GenBank/DDBJ databases">
        <title>Novel sulfate-reducing endosymbionts in the free-living metamonad Anaeramoeba.</title>
        <authorList>
            <person name="Jerlstrom-Hultqvist J."/>
            <person name="Cepicka I."/>
            <person name="Gallot-Lavallee L."/>
            <person name="Salas-Leiva D."/>
            <person name="Curtis B.A."/>
            <person name="Zahonova K."/>
            <person name="Pipaliya S."/>
            <person name="Dacks J."/>
            <person name="Roger A.J."/>
        </authorList>
    </citation>
    <scope>NUCLEOTIDE SEQUENCE</scope>
    <source>
        <strain evidence="8">Schooner1</strain>
    </source>
</reference>
<comment type="caution">
    <text evidence="8">The sequence shown here is derived from an EMBL/GenBank/DDBJ whole genome shotgun (WGS) entry which is preliminary data.</text>
</comment>
<dbReference type="Pfam" id="PF02146">
    <property type="entry name" value="SIR2"/>
    <property type="match status" value="1"/>
</dbReference>
<evidence type="ECO:0000313" key="8">
    <source>
        <dbReference type="EMBL" id="KAJ6245626.1"/>
    </source>
</evidence>
<feature type="binding site" evidence="6">
    <location>
        <position position="132"/>
    </location>
    <ligand>
        <name>Zn(2+)</name>
        <dbReference type="ChEBI" id="CHEBI:29105"/>
    </ligand>
</feature>
<evidence type="ECO:0000313" key="9">
    <source>
        <dbReference type="Proteomes" id="UP001150062"/>
    </source>
</evidence>
<evidence type="ECO:0000259" key="7">
    <source>
        <dbReference type="PROSITE" id="PS50305"/>
    </source>
</evidence>
<evidence type="ECO:0000256" key="6">
    <source>
        <dbReference type="PROSITE-ProRule" id="PRU00236"/>
    </source>
</evidence>
<dbReference type="PANTHER" id="PTHR11085">
    <property type="entry name" value="NAD-DEPENDENT PROTEIN DEACYLASE SIRTUIN-5, MITOCHONDRIAL-RELATED"/>
    <property type="match status" value="1"/>
</dbReference>
<dbReference type="InterPro" id="IPR003000">
    <property type="entry name" value="Sirtuin"/>
</dbReference>
<evidence type="ECO:0000256" key="3">
    <source>
        <dbReference type="ARBA" id="ARBA00022723"/>
    </source>
</evidence>
<feature type="binding site" evidence="6">
    <location>
        <position position="156"/>
    </location>
    <ligand>
        <name>Zn(2+)</name>
        <dbReference type="ChEBI" id="CHEBI:29105"/>
    </ligand>
</feature>
<evidence type="ECO:0000256" key="4">
    <source>
        <dbReference type="ARBA" id="ARBA00022833"/>
    </source>
</evidence>
<dbReference type="PROSITE" id="PS50305">
    <property type="entry name" value="SIRTUIN"/>
    <property type="match status" value="1"/>
</dbReference>
<dbReference type="InterPro" id="IPR026590">
    <property type="entry name" value="Ssirtuin_cat_dom"/>
</dbReference>
<keyword evidence="3 6" id="KW-0479">Metal-binding</keyword>
<dbReference type="InterPro" id="IPR050134">
    <property type="entry name" value="NAD-dep_sirtuin_deacylases"/>
</dbReference>
<sequence>MQELEKNIESLSLNKAPTFESIAKGLKNNDYQNIIVMNGAGISVGAGLSDFRSPKTGFFEKMKKLNLPSPESVFTISYFLKDPKPFYSIAREFIPSLLLRVYTQNVDTLERKTGLSPEKLVEAHGSFATATCLNCGKKYIDEDIKSDIIEGNVPKCSKCNDGVIKPDITFYGEELPSRFNLVEKDFPKADLLIVIGTSLKVMPFNSLIRKVKDSCPRVLINLEEVAVHGTGSWTSFSSKGFQFNENGNIRDVKKIGNCQKSIQEIIKICGWVDEFKKLSREERSVTKTINENEK</sequence>
<accession>A0ABQ8YLZ8</accession>
<dbReference type="SUPFAM" id="SSF52467">
    <property type="entry name" value="DHS-like NAD/FAD-binding domain"/>
    <property type="match status" value="1"/>
</dbReference>
<name>A0ABQ8YLZ8_9EUKA</name>
<feature type="active site" description="Proton acceptor" evidence="6">
    <location>
        <position position="124"/>
    </location>
</feature>
<comment type="cofactor">
    <cofactor evidence="1">
        <name>Zn(2+)</name>
        <dbReference type="ChEBI" id="CHEBI:29105"/>
    </cofactor>
</comment>
<dbReference type="InterPro" id="IPR026591">
    <property type="entry name" value="Sirtuin_cat_small_dom_sf"/>
</dbReference>
<dbReference type="Gene3D" id="3.40.50.1220">
    <property type="entry name" value="TPP-binding domain"/>
    <property type="match status" value="2"/>
</dbReference>
<dbReference type="EMBL" id="JAOAOG010000143">
    <property type="protein sequence ID" value="KAJ6245626.1"/>
    <property type="molecule type" value="Genomic_DNA"/>
</dbReference>
<keyword evidence="9" id="KW-1185">Reference proteome</keyword>
<dbReference type="InterPro" id="IPR029035">
    <property type="entry name" value="DHS-like_NAD/FAD-binding_dom"/>
</dbReference>
<organism evidence="8 9">
    <name type="scientific">Anaeramoeba flamelloides</name>
    <dbReference type="NCBI Taxonomy" id="1746091"/>
    <lineage>
        <taxon>Eukaryota</taxon>
        <taxon>Metamonada</taxon>
        <taxon>Anaeramoebidae</taxon>
        <taxon>Anaeramoeba</taxon>
    </lineage>
</organism>
<feature type="binding site" evidence="6">
    <location>
        <position position="135"/>
    </location>
    <ligand>
        <name>Zn(2+)</name>
        <dbReference type="ChEBI" id="CHEBI:29105"/>
    </ligand>
</feature>
<evidence type="ECO:0000256" key="2">
    <source>
        <dbReference type="ARBA" id="ARBA00022679"/>
    </source>
</evidence>
<protein>
    <submittedName>
        <fullName evidence="8">Nad-dependent protein deacetylase sirtuin-2</fullName>
    </submittedName>
</protein>
<evidence type="ECO:0000256" key="1">
    <source>
        <dbReference type="ARBA" id="ARBA00001947"/>
    </source>
</evidence>
<keyword evidence="2" id="KW-0808">Transferase</keyword>